<name>A0A3M7Q7S7_BRAPC</name>
<gene>
    <name evidence="1" type="ORF">BpHYR1_050791</name>
</gene>
<keyword evidence="2" id="KW-1185">Reference proteome</keyword>
<comment type="caution">
    <text evidence="1">The sequence shown here is derived from an EMBL/GenBank/DDBJ whole genome shotgun (WGS) entry which is preliminary data.</text>
</comment>
<accession>A0A3M7Q7S7</accession>
<evidence type="ECO:0000313" key="2">
    <source>
        <dbReference type="Proteomes" id="UP000276133"/>
    </source>
</evidence>
<reference evidence="1 2" key="1">
    <citation type="journal article" date="2018" name="Sci. Rep.">
        <title>Genomic signatures of local adaptation to the degree of environmental predictability in rotifers.</title>
        <authorList>
            <person name="Franch-Gras L."/>
            <person name="Hahn C."/>
            <person name="Garcia-Roger E.M."/>
            <person name="Carmona M.J."/>
            <person name="Serra M."/>
            <person name="Gomez A."/>
        </authorList>
    </citation>
    <scope>NUCLEOTIDE SEQUENCE [LARGE SCALE GENOMIC DNA]</scope>
    <source>
        <strain evidence="1">HYR1</strain>
    </source>
</reference>
<dbReference type="AlphaFoldDB" id="A0A3M7Q7S7"/>
<evidence type="ECO:0000313" key="1">
    <source>
        <dbReference type="EMBL" id="RNA07456.1"/>
    </source>
</evidence>
<organism evidence="1 2">
    <name type="scientific">Brachionus plicatilis</name>
    <name type="common">Marine rotifer</name>
    <name type="synonym">Brachionus muelleri</name>
    <dbReference type="NCBI Taxonomy" id="10195"/>
    <lineage>
        <taxon>Eukaryota</taxon>
        <taxon>Metazoa</taxon>
        <taxon>Spiralia</taxon>
        <taxon>Gnathifera</taxon>
        <taxon>Rotifera</taxon>
        <taxon>Eurotatoria</taxon>
        <taxon>Monogononta</taxon>
        <taxon>Pseudotrocha</taxon>
        <taxon>Ploima</taxon>
        <taxon>Brachionidae</taxon>
        <taxon>Brachionus</taxon>
    </lineage>
</organism>
<protein>
    <submittedName>
        <fullName evidence="1">Uncharacterized protein</fullName>
    </submittedName>
</protein>
<dbReference type="Proteomes" id="UP000276133">
    <property type="component" value="Unassembled WGS sequence"/>
</dbReference>
<proteinExistence type="predicted"/>
<sequence>MQFRYNEFRYNEQRNFRPTCSLYRGLTFFLNKTLTRSLIFEYFSFEHLNSETEVIFLTDKYLPPRNKNKIFLFKSFIVENLLKFSISKNLTFFFDNQLQLAKNEHKQKRPL</sequence>
<dbReference type="EMBL" id="REGN01007030">
    <property type="protein sequence ID" value="RNA07456.1"/>
    <property type="molecule type" value="Genomic_DNA"/>
</dbReference>